<evidence type="ECO:0000256" key="2">
    <source>
        <dbReference type="ARBA" id="ARBA00008806"/>
    </source>
</evidence>
<dbReference type="Proteomes" id="UP000192660">
    <property type="component" value="Unassembled WGS sequence"/>
</dbReference>
<reference evidence="9" key="1">
    <citation type="submission" date="2017-04" db="EMBL/GenBank/DDBJ databases">
        <authorList>
            <person name="Varghese N."/>
            <person name="Submissions S."/>
        </authorList>
    </citation>
    <scope>NUCLEOTIDE SEQUENCE [LARGE SCALE GENOMIC DNA]</scope>
    <source>
        <strain evidence="9">DSM 9293</strain>
    </source>
</reference>
<evidence type="ECO:0000256" key="6">
    <source>
        <dbReference type="ARBA" id="ARBA00023136"/>
    </source>
</evidence>
<comment type="similarity">
    <text evidence="2">Belongs to the VirD4/TraG family.</text>
</comment>
<dbReference type="CDD" id="cd01127">
    <property type="entry name" value="TrwB_TraG_TraD_VirD4"/>
    <property type="match status" value="1"/>
</dbReference>
<evidence type="ECO:0000256" key="7">
    <source>
        <dbReference type="SAM" id="MobiDB-lite"/>
    </source>
</evidence>
<dbReference type="Pfam" id="PF02534">
    <property type="entry name" value="T4SS-DNA_transf"/>
    <property type="match status" value="2"/>
</dbReference>
<feature type="compositionally biased region" description="Basic and acidic residues" evidence="7">
    <location>
        <begin position="543"/>
        <end position="557"/>
    </location>
</feature>
<evidence type="ECO:0000313" key="8">
    <source>
        <dbReference type="EMBL" id="SMC06893.1"/>
    </source>
</evidence>
<dbReference type="GO" id="GO:0005886">
    <property type="term" value="C:plasma membrane"/>
    <property type="evidence" value="ECO:0007669"/>
    <property type="project" value="UniProtKB-SubCell"/>
</dbReference>
<evidence type="ECO:0000256" key="3">
    <source>
        <dbReference type="ARBA" id="ARBA00022475"/>
    </source>
</evidence>
<evidence type="ECO:0000256" key="5">
    <source>
        <dbReference type="ARBA" id="ARBA00022989"/>
    </source>
</evidence>
<sequence>MPADSHGSAEWGNPAEWAEVLRQPPTALLCGAFAFADVGWRPVRMPTWPTGHNVLVLGPPRSGKGARFFMPNLLAAPANPYPPNIIVMDPKSEFLATTWWYFQQHGYDVFNIDFTNPAQSTAFEPLFFSGGREALTDADIETLSLAMVPRTPEKEPFWQNMTRTICQVAIGAAAQAPDADEFSSRGPSLLDVMAIVGHLLRDRAIQQAVAKRLADNGWLAASWAMIANIAKSEGNLANNVSADLLARLAPLMRREILQVAAGYHETIPAPEWDLLLRHARRPWIIYIAASPAAYPPIRLALSSLLLVLRRIQASENHLQRPLWLLLDEFANIGQMPEMVEAATILPGLGVSLVMGLQAVGQLEHLYGKGDADALLDAAHLWLAFPGLGPESAKRVSDRAGQTTVYTQSFGTSSSGGQGGSGSSHNLSASGRSLILPDEVSRLGKDQVLAHKSGYNAVILRSVAYYEQIDPAWQHAARIAHPDDPLIALSLADWRDALQQAGCTLRPPPANLKAHALRVLGAAEPDKPANPDQDQGQASPSIDDLDKLFQQGRKEASQ</sequence>
<keyword evidence="6" id="KW-0472">Membrane</keyword>
<dbReference type="PANTHER" id="PTHR37937:SF1">
    <property type="entry name" value="CONJUGATIVE TRANSFER: DNA TRANSPORT"/>
    <property type="match status" value="1"/>
</dbReference>
<accession>A0A1W1WMD5</accession>
<name>A0A1W1WMD5_SULTA</name>
<gene>
    <name evidence="8" type="ORF">SAMN00768000_3082</name>
</gene>
<proteinExistence type="inferred from homology"/>
<evidence type="ECO:0000256" key="1">
    <source>
        <dbReference type="ARBA" id="ARBA00004651"/>
    </source>
</evidence>
<evidence type="ECO:0000256" key="4">
    <source>
        <dbReference type="ARBA" id="ARBA00022692"/>
    </source>
</evidence>
<dbReference type="InterPro" id="IPR003688">
    <property type="entry name" value="TraG/VirD4"/>
</dbReference>
<dbReference type="AlphaFoldDB" id="A0A1W1WMD5"/>
<protein>
    <submittedName>
        <fullName evidence="8">Type IV secretory system Conjugative DNA transfer</fullName>
    </submittedName>
</protein>
<comment type="subcellular location">
    <subcellularLocation>
        <location evidence="1">Cell membrane</location>
        <topology evidence="1">Multi-pass membrane protein</topology>
    </subcellularLocation>
</comment>
<evidence type="ECO:0000313" key="9">
    <source>
        <dbReference type="Proteomes" id="UP000192660"/>
    </source>
</evidence>
<dbReference type="OrthoDB" id="9766496at2"/>
<feature type="region of interest" description="Disordered" evidence="7">
    <location>
        <begin position="518"/>
        <end position="557"/>
    </location>
</feature>
<keyword evidence="3" id="KW-1003">Cell membrane</keyword>
<keyword evidence="9" id="KW-1185">Reference proteome</keyword>
<dbReference type="RefSeq" id="WP_020373514.1">
    <property type="nucleotide sequence ID" value="NZ_FWWY01000001.1"/>
</dbReference>
<keyword evidence="5" id="KW-1133">Transmembrane helix</keyword>
<dbReference type="InterPro" id="IPR051539">
    <property type="entry name" value="T4SS-coupling_protein"/>
</dbReference>
<dbReference type="InterPro" id="IPR027417">
    <property type="entry name" value="P-loop_NTPase"/>
</dbReference>
<dbReference type="SUPFAM" id="SSF52540">
    <property type="entry name" value="P-loop containing nucleoside triphosphate hydrolases"/>
    <property type="match status" value="1"/>
</dbReference>
<feature type="region of interest" description="Disordered" evidence="7">
    <location>
        <begin position="406"/>
        <end position="427"/>
    </location>
</feature>
<keyword evidence="4" id="KW-0812">Transmembrane</keyword>
<dbReference type="EMBL" id="FWWY01000001">
    <property type="protein sequence ID" value="SMC06893.1"/>
    <property type="molecule type" value="Genomic_DNA"/>
</dbReference>
<organism evidence="8 9">
    <name type="scientific">Sulfobacillus thermosulfidooxidans (strain DSM 9293 / VKM B-1269 / AT-1)</name>
    <dbReference type="NCBI Taxonomy" id="929705"/>
    <lineage>
        <taxon>Bacteria</taxon>
        <taxon>Bacillati</taxon>
        <taxon>Bacillota</taxon>
        <taxon>Clostridia</taxon>
        <taxon>Eubacteriales</taxon>
        <taxon>Clostridiales Family XVII. Incertae Sedis</taxon>
        <taxon>Sulfobacillus</taxon>
    </lineage>
</organism>
<dbReference type="Gene3D" id="3.40.50.300">
    <property type="entry name" value="P-loop containing nucleotide triphosphate hydrolases"/>
    <property type="match status" value="1"/>
</dbReference>
<dbReference type="PANTHER" id="PTHR37937">
    <property type="entry name" value="CONJUGATIVE TRANSFER: DNA TRANSPORT"/>
    <property type="match status" value="1"/>
</dbReference>